<dbReference type="AlphaFoldDB" id="A0AAE8M9K3"/>
<gene>
    <name evidence="2" type="ORF">FTOL_06341</name>
</gene>
<keyword evidence="3" id="KW-1185">Reference proteome</keyword>
<dbReference type="Proteomes" id="UP001187734">
    <property type="component" value="Unassembled WGS sequence"/>
</dbReference>
<proteinExistence type="predicted"/>
<comment type="caution">
    <text evidence="2">The sequence shown here is derived from an EMBL/GenBank/DDBJ whole genome shotgun (WGS) entry which is preliminary data.</text>
</comment>
<evidence type="ECO:0000256" key="1">
    <source>
        <dbReference type="SAM" id="MobiDB-lite"/>
    </source>
</evidence>
<feature type="region of interest" description="Disordered" evidence="1">
    <location>
        <begin position="30"/>
        <end position="146"/>
    </location>
</feature>
<sequence length="146" mass="15971">MPRPTRRKQAVPSAAQSISNFTRVSKVQILNDSAKKITETRSTPITRKRKAAEDEEDAHPRTKARTTSFAPSSEDELVTLVKRSLRRQESVISPATKDLPAGKGKRTAKTTPSRAKAAHKPVGSTPLSESKRQGKTVQTKLDGRDG</sequence>
<accession>A0AAE8M9K3</accession>
<dbReference type="EMBL" id="ONZP01000210">
    <property type="protein sequence ID" value="SPJ77795.1"/>
    <property type="molecule type" value="Genomic_DNA"/>
</dbReference>
<reference evidence="2" key="1">
    <citation type="submission" date="2018-03" db="EMBL/GenBank/DDBJ databases">
        <authorList>
            <person name="Guldener U."/>
        </authorList>
    </citation>
    <scope>NUCLEOTIDE SEQUENCE</scope>
</reference>
<name>A0AAE8M9K3_9HYPO</name>
<protein>
    <submittedName>
        <fullName evidence="2">Uncharacterized protein</fullName>
    </submittedName>
</protein>
<evidence type="ECO:0000313" key="3">
    <source>
        <dbReference type="Proteomes" id="UP001187734"/>
    </source>
</evidence>
<evidence type="ECO:0000313" key="2">
    <source>
        <dbReference type="EMBL" id="SPJ77795.1"/>
    </source>
</evidence>
<organism evidence="2 3">
    <name type="scientific">Fusarium torulosum</name>
    <dbReference type="NCBI Taxonomy" id="33205"/>
    <lineage>
        <taxon>Eukaryota</taxon>
        <taxon>Fungi</taxon>
        <taxon>Dikarya</taxon>
        <taxon>Ascomycota</taxon>
        <taxon>Pezizomycotina</taxon>
        <taxon>Sordariomycetes</taxon>
        <taxon>Hypocreomycetidae</taxon>
        <taxon>Hypocreales</taxon>
        <taxon>Nectriaceae</taxon>
        <taxon>Fusarium</taxon>
    </lineage>
</organism>